<comment type="caution">
    <text evidence="1">The sequence shown here is derived from an EMBL/GenBank/DDBJ whole genome shotgun (WGS) entry which is preliminary data.</text>
</comment>
<evidence type="ECO:0000313" key="1">
    <source>
        <dbReference type="EMBL" id="KAH7232530.1"/>
    </source>
</evidence>
<dbReference type="OrthoDB" id="2520703at2759"/>
<evidence type="ECO:0000313" key="2">
    <source>
        <dbReference type="Proteomes" id="UP000736672"/>
    </source>
</evidence>
<proteinExistence type="predicted"/>
<evidence type="ECO:0008006" key="3">
    <source>
        <dbReference type="Google" id="ProtNLM"/>
    </source>
</evidence>
<name>A0A9P9JUD7_FUSSL</name>
<organism evidence="1 2">
    <name type="scientific">Fusarium solani</name>
    <name type="common">Filamentous fungus</name>
    <dbReference type="NCBI Taxonomy" id="169388"/>
    <lineage>
        <taxon>Eukaryota</taxon>
        <taxon>Fungi</taxon>
        <taxon>Dikarya</taxon>
        <taxon>Ascomycota</taxon>
        <taxon>Pezizomycotina</taxon>
        <taxon>Sordariomycetes</taxon>
        <taxon>Hypocreomycetidae</taxon>
        <taxon>Hypocreales</taxon>
        <taxon>Nectriaceae</taxon>
        <taxon>Fusarium</taxon>
        <taxon>Fusarium solani species complex</taxon>
    </lineage>
</organism>
<keyword evidence="2" id="KW-1185">Reference proteome</keyword>
<dbReference type="Proteomes" id="UP000736672">
    <property type="component" value="Unassembled WGS sequence"/>
</dbReference>
<dbReference type="EMBL" id="JAGTJS010000029">
    <property type="protein sequence ID" value="KAH7232530.1"/>
    <property type="molecule type" value="Genomic_DNA"/>
</dbReference>
<protein>
    <recommendedName>
        <fullName evidence="3">F-box domain-containing protein</fullName>
    </recommendedName>
</protein>
<reference evidence="1" key="1">
    <citation type="journal article" date="2021" name="Nat. Commun.">
        <title>Genetic determinants of endophytism in the Arabidopsis root mycobiome.</title>
        <authorList>
            <person name="Mesny F."/>
            <person name="Miyauchi S."/>
            <person name="Thiergart T."/>
            <person name="Pickel B."/>
            <person name="Atanasova L."/>
            <person name="Karlsson M."/>
            <person name="Huettel B."/>
            <person name="Barry K.W."/>
            <person name="Haridas S."/>
            <person name="Chen C."/>
            <person name="Bauer D."/>
            <person name="Andreopoulos W."/>
            <person name="Pangilinan J."/>
            <person name="LaButti K."/>
            <person name="Riley R."/>
            <person name="Lipzen A."/>
            <person name="Clum A."/>
            <person name="Drula E."/>
            <person name="Henrissat B."/>
            <person name="Kohler A."/>
            <person name="Grigoriev I.V."/>
            <person name="Martin F.M."/>
            <person name="Hacquard S."/>
        </authorList>
    </citation>
    <scope>NUCLEOTIDE SEQUENCE</scope>
    <source>
        <strain evidence="1">FSSC 5 MPI-SDFR-AT-0091</strain>
    </source>
</reference>
<sequence>MSPRNRGGPVLLHPTLITLRLYGVSVFEHSIENFNFPHEPCNLEYLVLKECLFDHSSLKIILTRCKKLKRLSMESAGQRRHRFWMEGSWDLDLPEFSNPHTPIGYIGTTPRDLNGLSYLKIRLTDLVETEKEQIAPLAGALPPTIETLHLYGDGNGYEHSNYKRFCDTARRAVFTLLMTVDQVLNLCWVRIDRDGGEEKDKKLELGGLYSLVGPSSFG</sequence>
<dbReference type="AlphaFoldDB" id="A0A9P9JUD7"/>
<accession>A0A9P9JUD7</accession>
<dbReference type="SUPFAM" id="SSF52047">
    <property type="entry name" value="RNI-like"/>
    <property type="match status" value="1"/>
</dbReference>
<gene>
    <name evidence="1" type="ORF">B0J15DRAFT_517695</name>
</gene>